<dbReference type="EMBL" id="MWSK01000015">
    <property type="protein sequence ID" value="OXS73438.1"/>
    <property type="molecule type" value="Genomic_DNA"/>
</dbReference>
<evidence type="ECO:0000256" key="2">
    <source>
        <dbReference type="ARBA" id="ARBA00022679"/>
    </source>
</evidence>
<dbReference type="OrthoDB" id="9761504at2"/>
<evidence type="ECO:0000256" key="3">
    <source>
        <dbReference type="ARBA" id="ARBA00022741"/>
    </source>
</evidence>
<proteinExistence type="inferred from homology"/>
<reference evidence="11" key="3">
    <citation type="submission" date="2017-03" db="EMBL/GenBank/DDBJ databases">
        <authorList>
            <person name="Dastager S.G."/>
            <person name="Neurgaonkar P.S."/>
            <person name="Dharne M.S."/>
        </authorList>
    </citation>
    <scope>NUCLEOTIDE SEQUENCE</scope>
    <source>
        <strain evidence="11">DSM 25145</strain>
    </source>
</reference>
<dbReference type="GO" id="GO:0005524">
    <property type="term" value="F:ATP binding"/>
    <property type="evidence" value="ECO:0007669"/>
    <property type="project" value="UniProtKB-KW"/>
</dbReference>
<organism evidence="12 13">
    <name type="scientific">Domibacillus enclensis</name>
    <dbReference type="NCBI Taxonomy" id="1017273"/>
    <lineage>
        <taxon>Bacteria</taxon>
        <taxon>Bacillati</taxon>
        <taxon>Bacillota</taxon>
        <taxon>Bacilli</taxon>
        <taxon>Bacillales</taxon>
        <taxon>Bacillaceae</taxon>
        <taxon>Domibacillus</taxon>
    </lineage>
</organism>
<dbReference type="PIRSF" id="PIRSF000538">
    <property type="entry name" value="GlpK"/>
    <property type="match status" value="1"/>
</dbReference>
<dbReference type="CDD" id="cd07771">
    <property type="entry name" value="ASKHA_NBD_FGGY_RhaB-like"/>
    <property type="match status" value="1"/>
</dbReference>
<dbReference type="GO" id="GO:0008993">
    <property type="term" value="F:rhamnulokinase activity"/>
    <property type="evidence" value="ECO:0007669"/>
    <property type="project" value="UniProtKB-UniRule"/>
</dbReference>
<keyword evidence="7" id="KW-1015">Disulfide bond</keyword>
<feature type="disulfide bond" evidence="7">
    <location>
        <begin position="351"/>
        <end position="368"/>
    </location>
</feature>
<keyword evidence="5 7" id="KW-0067">ATP-binding</keyword>
<dbReference type="NCBIfam" id="TIGR02627">
    <property type="entry name" value="rhamnulo_kin"/>
    <property type="match status" value="1"/>
</dbReference>
<dbReference type="RefSeq" id="WP_045850091.1">
    <property type="nucleotide sequence ID" value="NZ_FTLX01000015.1"/>
</dbReference>
<evidence type="ECO:0000256" key="7">
    <source>
        <dbReference type="HAMAP-Rule" id="MF_01535"/>
    </source>
</evidence>
<keyword evidence="14" id="KW-1185">Reference proteome</keyword>
<dbReference type="InterPro" id="IPR013449">
    <property type="entry name" value="Rhamnulokinase"/>
</dbReference>
<dbReference type="Pfam" id="PF02782">
    <property type="entry name" value="FGGY_C"/>
    <property type="match status" value="1"/>
</dbReference>
<evidence type="ECO:0000313" key="14">
    <source>
        <dbReference type="Proteomes" id="UP000215545"/>
    </source>
</evidence>
<feature type="binding site" evidence="7">
    <location>
        <position position="301"/>
    </location>
    <ligand>
        <name>ATP</name>
        <dbReference type="ChEBI" id="CHEBI:30616"/>
    </ligand>
</feature>
<feature type="binding site" evidence="7">
    <location>
        <position position="293"/>
    </location>
    <ligand>
        <name>substrate</name>
    </ligand>
</feature>
<feature type="binding site" evidence="7">
    <location>
        <position position="400"/>
    </location>
    <ligand>
        <name>ATP</name>
        <dbReference type="ChEBI" id="CHEBI:30616"/>
    </ligand>
</feature>
<dbReference type="InterPro" id="IPR000577">
    <property type="entry name" value="Carb_kinase_FGGY"/>
</dbReference>
<dbReference type="Proteomes" id="UP000186385">
    <property type="component" value="Unassembled WGS sequence"/>
</dbReference>
<name>A0A1N7CS37_9BACI</name>
<feature type="binding site" evidence="7">
    <location>
        <begin position="233"/>
        <end position="235"/>
    </location>
    <ligand>
        <name>substrate</name>
    </ligand>
</feature>
<dbReference type="Pfam" id="PF00370">
    <property type="entry name" value="FGGY_N"/>
    <property type="match status" value="1"/>
</dbReference>
<keyword evidence="2 7" id="KW-0808">Transferase</keyword>
<evidence type="ECO:0000256" key="1">
    <source>
        <dbReference type="ARBA" id="ARBA00009156"/>
    </source>
</evidence>
<evidence type="ECO:0000256" key="8">
    <source>
        <dbReference type="NCBIfam" id="TIGR02627"/>
    </source>
</evidence>
<evidence type="ECO:0000256" key="4">
    <source>
        <dbReference type="ARBA" id="ARBA00022777"/>
    </source>
</evidence>
<comment type="catalytic activity">
    <reaction evidence="7">
        <text>L-rhamnulose + ATP = L-rhamnulose 1-phosphate + ADP + H(+)</text>
        <dbReference type="Rhea" id="RHEA:20117"/>
        <dbReference type="ChEBI" id="CHEBI:15378"/>
        <dbReference type="ChEBI" id="CHEBI:17897"/>
        <dbReference type="ChEBI" id="CHEBI:30616"/>
        <dbReference type="ChEBI" id="CHEBI:58313"/>
        <dbReference type="ChEBI" id="CHEBI:456216"/>
        <dbReference type="EC" id="2.7.1.5"/>
    </reaction>
</comment>
<feature type="active site" description="Proton acceptor" evidence="7">
    <location>
        <position position="234"/>
    </location>
</feature>
<dbReference type="STRING" id="1017273.SAMN05443094_11530"/>
<dbReference type="AlphaFoldDB" id="A0A1N7CS37"/>
<comment type="caution">
    <text evidence="7">Lacks conserved residue(s) required for the propagation of feature annotation.</text>
</comment>
<comment type="function">
    <text evidence="7">Involved in the catabolism of L-rhamnose (6-deoxy-L-mannose). Catalyzes the transfer of the gamma-phosphate group from ATP to the 1-hydroxyl group of L-rhamnulose to yield L-rhamnulose 1-phosphate.</text>
</comment>
<evidence type="ECO:0000259" key="9">
    <source>
        <dbReference type="Pfam" id="PF00370"/>
    </source>
</evidence>
<reference evidence="14" key="2">
    <citation type="submission" date="2017-03" db="EMBL/GenBank/DDBJ databases">
        <title>Bacillus sp. V-88(T) DSM27956, whole genome shotgun sequencing project.</title>
        <authorList>
            <person name="Dastager S.G."/>
            <person name="Neurgaonkar P.S."/>
            <person name="Dharne M.S."/>
        </authorList>
    </citation>
    <scope>NUCLEOTIDE SEQUENCE [LARGE SCALE GENOMIC DNA]</scope>
    <source>
        <strain evidence="14">DSM 25145</strain>
    </source>
</reference>
<sequence>MTHAAIDIGASSGRLIIGEMKDGKLHMKEVHRFANGFTEKKGTAYWDIDHLVREVVKGLAEVKRLGYASVTAGIDTWAVDYVLVDEQGKRLQEVVAYRDSRTEHTIEKVTSIIPKNVIYEKTGIQFLPFNTLFQLYEEDKELLQKAKHILLVPDYLGFCLTGRAVTEATNASTMQLLNVAGQDFDQELLDLLSIQRNQFAPLVGPGEKLGPLRKETFPEYDLPDCEFYTVGSHDTASAIAGTPGFGEEWAYLSSGTWSLLGIESAAPITNPLAYEDNYTNEWGVFGTYRFLKNIMGMWVMQEVRRHLPQDYNFAEFVEEAKKVEPYQQFVNFNEDRFLNSLNMVDEIKVYCRETNQPVPETPGELASCVYSNLAIIYAIAINDLQKITGHSVNRLHIVGGGSNNALLNQMTADMSGKAVLAGPSEATAIGNLIMQMIAAGELADLEEGRQLISHSFPLVSFQPASVNRDERIQEFQLKTGKQPI</sequence>
<dbReference type="InterPro" id="IPR018485">
    <property type="entry name" value="FGGY_C"/>
</dbReference>
<comment type="similarity">
    <text evidence="1">Belongs to the FGGY kinase family.</text>
</comment>
<dbReference type="SUPFAM" id="SSF53067">
    <property type="entry name" value="Actin-like ATPase domain"/>
    <property type="match status" value="2"/>
</dbReference>
<evidence type="ECO:0000313" key="11">
    <source>
        <dbReference type="EMBL" id="OXS73438.1"/>
    </source>
</evidence>
<comment type="pathway">
    <text evidence="7">Carbohydrate degradation; L-rhamnose degradation; glycerone phosphate from L-rhamnose: step 2/3.</text>
</comment>
<dbReference type="EC" id="2.7.1.5" evidence="7 8"/>
<dbReference type="InterPro" id="IPR018484">
    <property type="entry name" value="FGGY_N"/>
</dbReference>
<dbReference type="InterPro" id="IPR043129">
    <property type="entry name" value="ATPase_NBD"/>
</dbReference>
<feature type="binding site" evidence="7">
    <location>
        <position position="256"/>
    </location>
    <ligand>
        <name>ATP</name>
        <dbReference type="ChEBI" id="CHEBI:30616"/>
    </ligand>
</feature>
<evidence type="ECO:0000259" key="10">
    <source>
        <dbReference type="Pfam" id="PF02782"/>
    </source>
</evidence>
<gene>
    <name evidence="7" type="primary">rhaB</name>
    <name evidence="11" type="ORF">B1B05_18500</name>
    <name evidence="12" type="ORF">SAMN05443094_11530</name>
</gene>
<keyword evidence="4 7" id="KW-0418">Kinase</keyword>
<feature type="binding site" evidence="7">
    <location>
        <begin position="10"/>
        <end position="14"/>
    </location>
    <ligand>
        <name>ATP</name>
        <dbReference type="ChEBI" id="CHEBI:30616"/>
    </ligand>
</feature>
<dbReference type="PANTHER" id="PTHR43095:SF2">
    <property type="entry name" value="GLUCONOKINASE"/>
    <property type="match status" value="1"/>
</dbReference>
<comment type="cofactor">
    <cofactor evidence="7">
        <name>Mg(2+)</name>
        <dbReference type="ChEBI" id="CHEBI:18420"/>
    </cofactor>
</comment>
<dbReference type="Gene3D" id="3.30.420.40">
    <property type="match status" value="2"/>
</dbReference>
<evidence type="ECO:0000256" key="5">
    <source>
        <dbReference type="ARBA" id="ARBA00022840"/>
    </source>
</evidence>
<feature type="domain" description="Carbohydrate kinase FGGY N-terminal" evidence="9">
    <location>
        <begin position="5"/>
        <end position="238"/>
    </location>
</feature>
<dbReference type="PANTHER" id="PTHR43095">
    <property type="entry name" value="SUGAR KINASE"/>
    <property type="match status" value="1"/>
</dbReference>
<dbReference type="InterPro" id="IPR050406">
    <property type="entry name" value="FGGY_Carb_Kinase"/>
</dbReference>
<feature type="binding site" evidence="7">
    <location>
        <position position="78"/>
    </location>
    <ligand>
        <name>substrate</name>
    </ligand>
</feature>
<dbReference type="Proteomes" id="UP000215545">
    <property type="component" value="Unassembled WGS sequence"/>
</dbReference>
<reference evidence="12 13" key="1">
    <citation type="submission" date="2017-01" db="EMBL/GenBank/DDBJ databases">
        <authorList>
            <person name="Mah S.A."/>
            <person name="Swanson W.J."/>
            <person name="Moy G.W."/>
            <person name="Vacquier V.D."/>
        </authorList>
    </citation>
    <scope>NUCLEOTIDE SEQUENCE [LARGE SCALE GENOMIC DNA]</scope>
    <source>
        <strain evidence="12 13">NIO-1016</strain>
    </source>
</reference>
<keyword evidence="6 7" id="KW-0684">Rhamnose metabolism</keyword>
<evidence type="ECO:0000313" key="13">
    <source>
        <dbReference type="Proteomes" id="UP000186385"/>
    </source>
</evidence>
<comment type="similarity">
    <text evidence="7">Belongs to the rhamnulokinase family.</text>
</comment>
<feature type="domain" description="Carbohydrate kinase FGGY C-terminal" evidence="10">
    <location>
        <begin position="250"/>
        <end position="439"/>
    </location>
</feature>
<dbReference type="EMBL" id="FTLX01000015">
    <property type="protein sequence ID" value="SIR66255.1"/>
    <property type="molecule type" value="Genomic_DNA"/>
</dbReference>
<keyword evidence="3 7" id="KW-0547">Nucleotide-binding</keyword>
<dbReference type="GO" id="GO:0019301">
    <property type="term" value="P:rhamnose catabolic process"/>
    <property type="evidence" value="ECO:0007669"/>
    <property type="project" value="UniProtKB-UniRule"/>
</dbReference>
<dbReference type="HAMAP" id="MF_01535">
    <property type="entry name" value="Rhamnulokinase"/>
    <property type="match status" value="1"/>
</dbReference>
<accession>A0A1N7CS37</accession>
<evidence type="ECO:0000256" key="6">
    <source>
        <dbReference type="ARBA" id="ARBA00023308"/>
    </source>
</evidence>
<protein>
    <recommendedName>
        <fullName evidence="7 8">Rhamnulokinase</fullName>
        <shortName evidence="7">RhaB</shortName>
        <ecNumber evidence="7 8">2.7.1.5</ecNumber>
    </recommendedName>
    <alternativeName>
        <fullName evidence="7">ATP:L-rhamnulose phosphotransferase</fullName>
    </alternativeName>
    <alternativeName>
        <fullName evidence="7">L-rhamnulose 1-kinase</fullName>
    </alternativeName>
    <alternativeName>
        <fullName evidence="7">Rhamnulose kinase</fullName>
    </alternativeName>
</protein>
<evidence type="ECO:0000313" key="12">
    <source>
        <dbReference type="EMBL" id="SIR66255.1"/>
    </source>
</evidence>
<keyword evidence="7" id="KW-0460">Magnesium</keyword>
<dbReference type="UniPathway" id="UPA00541">
    <property type="reaction ID" value="UER00602"/>
</dbReference>